<evidence type="ECO:0000256" key="7">
    <source>
        <dbReference type="ARBA" id="ARBA00023146"/>
    </source>
</evidence>
<dbReference type="GO" id="GO:0002161">
    <property type="term" value="F:aminoacyl-tRNA deacylase activity"/>
    <property type="evidence" value="ECO:0007669"/>
    <property type="project" value="InterPro"/>
</dbReference>
<evidence type="ECO:0000259" key="11">
    <source>
        <dbReference type="Pfam" id="PF00133"/>
    </source>
</evidence>
<dbReference type="PROSITE" id="PS00178">
    <property type="entry name" value="AA_TRNA_LIGASE_I"/>
    <property type="match status" value="1"/>
</dbReference>
<dbReference type="Gene3D" id="1.10.730.10">
    <property type="entry name" value="Isoleucyl-tRNA Synthetase, Domain 1"/>
    <property type="match status" value="1"/>
</dbReference>
<keyword evidence="6 10" id="KW-0648">Protein biosynthesis</keyword>
<dbReference type="CDD" id="cd07961">
    <property type="entry name" value="Anticodon_Ia_Ile_ABEc"/>
    <property type="match status" value="1"/>
</dbReference>
<dbReference type="FunFam" id="3.40.50.620:FF:000133">
    <property type="entry name" value="Isoleucyl-tRNA synthetase, cytoplasmic"/>
    <property type="match status" value="1"/>
</dbReference>
<evidence type="ECO:0000256" key="2">
    <source>
        <dbReference type="ARBA" id="ARBA00013165"/>
    </source>
</evidence>
<dbReference type="InterPro" id="IPR009008">
    <property type="entry name" value="Val/Leu/Ile-tRNA-synth_edit"/>
</dbReference>
<dbReference type="EC" id="6.1.1.5" evidence="2"/>
<comment type="similarity">
    <text evidence="1 10">Belongs to the class-I aminoacyl-tRNA synthetase family.</text>
</comment>
<keyword evidence="7 10" id="KW-0030">Aminoacyl-tRNA synthetase</keyword>
<evidence type="ECO:0000313" key="14">
    <source>
        <dbReference type="RefSeq" id="XP_027205258.1"/>
    </source>
</evidence>
<dbReference type="FunFam" id="3.40.50.620:FF:000023">
    <property type="entry name" value="Isoleucyl-tRNA synthetase,cytoplasmic"/>
    <property type="match status" value="1"/>
</dbReference>
<dbReference type="InterPro" id="IPR009080">
    <property type="entry name" value="tRNAsynth_Ia_anticodon-bd"/>
</dbReference>
<keyword evidence="4 10" id="KW-0547">Nucleotide-binding</keyword>
<dbReference type="InterPro" id="IPR013155">
    <property type="entry name" value="M/V/L/I-tRNA-synth_anticd-bd"/>
</dbReference>
<keyword evidence="5 10" id="KW-0067">ATP-binding</keyword>
<dbReference type="InterPro" id="IPR014729">
    <property type="entry name" value="Rossmann-like_a/b/a_fold"/>
</dbReference>
<dbReference type="NCBIfam" id="TIGR00392">
    <property type="entry name" value="ileS"/>
    <property type="match status" value="1"/>
</dbReference>
<dbReference type="CDD" id="cd00818">
    <property type="entry name" value="IleRS_core"/>
    <property type="match status" value="1"/>
</dbReference>
<dbReference type="OrthoDB" id="1706657at2759"/>
<dbReference type="SUPFAM" id="SSF52374">
    <property type="entry name" value="Nucleotidylyl transferase"/>
    <property type="match status" value="1"/>
</dbReference>
<dbReference type="SUPFAM" id="SSF50677">
    <property type="entry name" value="ValRS/IleRS/LeuRS editing domain"/>
    <property type="match status" value="1"/>
</dbReference>
<dbReference type="Pfam" id="PF08264">
    <property type="entry name" value="Anticodon_1"/>
    <property type="match status" value="1"/>
</dbReference>
<dbReference type="RefSeq" id="XP_027205258.1">
    <property type="nucleotide sequence ID" value="XM_027349457.1"/>
</dbReference>
<feature type="domain" description="Methionyl/Valyl/Leucyl/Isoleucyl-tRNA synthetase anticodon-binding" evidence="12">
    <location>
        <begin position="716"/>
        <end position="865"/>
    </location>
</feature>
<dbReference type="AlphaFoldDB" id="A0A6P6YI92"/>
<dbReference type="PRINTS" id="PR00984">
    <property type="entry name" value="TRNASYNTHILE"/>
</dbReference>
<evidence type="ECO:0000256" key="9">
    <source>
        <dbReference type="ARBA" id="ARBA00048359"/>
    </source>
</evidence>
<feature type="domain" description="Aminoacyl-tRNA synthetase class Ia" evidence="11">
    <location>
        <begin position="10"/>
        <end position="658"/>
    </location>
</feature>
<dbReference type="Pfam" id="PF00133">
    <property type="entry name" value="tRNA-synt_1"/>
    <property type="match status" value="1"/>
</dbReference>
<comment type="catalytic activity">
    <reaction evidence="9">
        <text>tRNA(Ile) + L-isoleucine + ATP = L-isoleucyl-tRNA(Ile) + AMP + diphosphate</text>
        <dbReference type="Rhea" id="RHEA:11060"/>
        <dbReference type="Rhea" id="RHEA-COMP:9666"/>
        <dbReference type="Rhea" id="RHEA-COMP:9695"/>
        <dbReference type="ChEBI" id="CHEBI:30616"/>
        <dbReference type="ChEBI" id="CHEBI:33019"/>
        <dbReference type="ChEBI" id="CHEBI:58045"/>
        <dbReference type="ChEBI" id="CHEBI:78442"/>
        <dbReference type="ChEBI" id="CHEBI:78528"/>
        <dbReference type="ChEBI" id="CHEBI:456215"/>
        <dbReference type="EC" id="6.1.1.5"/>
    </reaction>
</comment>
<dbReference type="PANTHER" id="PTHR42780:SF1">
    <property type="entry name" value="ISOLEUCINE--TRNA LIGASE, CYTOPLASMIC"/>
    <property type="match status" value="1"/>
</dbReference>
<dbReference type="KEGG" id="dpte:113798863"/>
<accession>A0A6P6YI92</accession>
<evidence type="ECO:0000256" key="8">
    <source>
        <dbReference type="ARBA" id="ARBA00032665"/>
    </source>
</evidence>
<evidence type="ECO:0000256" key="3">
    <source>
        <dbReference type="ARBA" id="ARBA00022598"/>
    </source>
</evidence>
<feature type="non-terminal residue" evidence="14">
    <location>
        <position position="1"/>
    </location>
</feature>
<gene>
    <name evidence="14" type="primary">LOC113798863</name>
</gene>
<dbReference type="InterPro" id="IPR002300">
    <property type="entry name" value="aa-tRNA-synth_Ia"/>
</dbReference>
<dbReference type="OMA" id="HTEFISP"/>
<proteinExistence type="inferred from homology"/>
<dbReference type="GO" id="GO:0005524">
    <property type="term" value="F:ATP binding"/>
    <property type="evidence" value="ECO:0007669"/>
    <property type="project" value="UniProtKB-KW"/>
</dbReference>
<evidence type="ECO:0000256" key="10">
    <source>
        <dbReference type="RuleBase" id="RU363035"/>
    </source>
</evidence>
<protein>
    <recommendedName>
        <fullName evidence="2">isoleucine--tRNA ligase</fullName>
        <ecNumber evidence="2">6.1.1.5</ecNumber>
    </recommendedName>
    <alternativeName>
        <fullName evidence="8">Isoleucyl-tRNA synthetase</fullName>
    </alternativeName>
</protein>
<dbReference type="Proteomes" id="UP000515146">
    <property type="component" value="Unplaced"/>
</dbReference>
<dbReference type="PANTHER" id="PTHR42780">
    <property type="entry name" value="SOLEUCYL-TRNA SYNTHETASE"/>
    <property type="match status" value="1"/>
</dbReference>
<dbReference type="InterPro" id="IPR001412">
    <property type="entry name" value="aa-tRNA-synth_I_CS"/>
</dbReference>
<evidence type="ECO:0000256" key="1">
    <source>
        <dbReference type="ARBA" id="ARBA00005594"/>
    </source>
</evidence>
<dbReference type="InterPro" id="IPR002301">
    <property type="entry name" value="Ile-tRNA-ligase"/>
</dbReference>
<evidence type="ECO:0000313" key="13">
    <source>
        <dbReference type="Proteomes" id="UP000515146"/>
    </source>
</evidence>
<organism evidence="13 14">
    <name type="scientific">Dermatophagoides pteronyssinus</name>
    <name type="common">European house dust mite</name>
    <dbReference type="NCBI Taxonomy" id="6956"/>
    <lineage>
        <taxon>Eukaryota</taxon>
        <taxon>Metazoa</taxon>
        <taxon>Ecdysozoa</taxon>
        <taxon>Arthropoda</taxon>
        <taxon>Chelicerata</taxon>
        <taxon>Arachnida</taxon>
        <taxon>Acari</taxon>
        <taxon>Acariformes</taxon>
        <taxon>Sarcoptiformes</taxon>
        <taxon>Astigmata</taxon>
        <taxon>Psoroptidia</taxon>
        <taxon>Analgoidea</taxon>
        <taxon>Pyroglyphidae</taxon>
        <taxon>Dermatophagoidinae</taxon>
        <taxon>Dermatophagoides</taxon>
    </lineage>
</organism>
<dbReference type="InParanoid" id="A0A6P6YI92"/>
<dbReference type="InterPro" id="IPR023586">
    <property type="entry name" value="Ile-tRNA-ligase_type2"/>
</dbReference>
<evidence type="ECO:0000259" key="12">
    <source>
        <dbReference type="Pfam" id="PF08264"/>
    </source>
</evidence>
<dbReference type="GO" id="GO:0004822">
    <property type="term" value="F:isoleucine-tRNA ligase activity"/>
    <property type="evidence" value="ECO:0007669"/>
    <property type="project" value="UniProtKB-EC"/>
</dbReference>
<dbReference type="GO" id="GO:0000049">
    <property type="term" value="F:tRNA binding"/>
    <property type="evidence" value="ECO:0007669"/>
    <property type="project" value="InterPro"/>
</dbReference>
<evidence type="ECO:0000256" key="6">
    <source>
        <dbReference type="ARBA" id="ARBA00022917"/>
    </source>
</evidence>
<dbReference type="Gene3D" id="3.40.50.620">
    <property type="entry name" value="HUPs"/>
    <property type="match status" value="2"/>
</dbReference>
<dbReference type="Gene3D" id="3.90.740.10">
    <property type="entry name" value="Valyl/Leucyl/Isoleucyl-tRNA synthetase, editing domain"/>
    <property type="match status" value="1"/>
</dbReference>
<evidence type="ECO:0000256" key="4">
    <source>
        <dbReference type="ARBA" id="ARBA00022741"/>
    </source>
</evidence>
<dbReference type="GO" id="GO:0006428">
    <property type="term" value="P:isoleucyl-tRNA aminoacylation"/>
    <property type="evidence" value="ECO:0007669"/>
    <property type="project" value="InterPro"/>
</dbReference>
<name>A0A6P6YI92_DERPT</name>
<keyword evidence="13" id="KW-1185">Reference proteome</keyword>
<keyword evidence="3 10" id="KW-0436">Ligase</keyword>
<reference evidence="14" key="1">
    <citation type="submission" date="2025-08" db="UniProtKB">
        <authorList>
            <consortium name="RefSeq"/>
        </authorList>
    </citation>
    <scope>IDENTIFICATION</scope>
    <source>
        <strain evidence="14">Airmid</strain>
    </source>
</reference>
<evidence type="ECO:0000256" key="5">
    <source>
        <dbReference type="ARBA" id="ARBA00022840"/>
    </source>
</evidence>
<dbReference type="SUPFAM" id="SSF47323">
    <property type="entry name" value="Anticodon-binding domain of a subclass of class I aminoacyl-tRNA synthetases"/>
    <property type="match status" value="1"/>
</dbReference>
<dbReference type="InterPro" id="IPR033709">
    <property type="entry name" value="Anticodon_Ile_ABEc"/>
</dbReference>
<sequence>PHFASLEQDILAYWREIDAFGRSLALNRDKPPFTFYDGPPFATGLPHYGHILAGIIKDVVTRFAHQTGHCVPRRFGWDCHGLPVEYEIDKKLGVKDRFDTINRIGIAAYNEECRAIVTRYVAEWRNTVERVGRWIDFDNAYKTMDLGFMESVWWVFGQLFDKQLVYKDYKIMPYSPVCCTPLSNFEASQNYKDISDTTVTVAFPLRESTAPSCAFLAWTTTPWTLPSNAVLCVSPTLPYCLVELRLQPDCVRRFWLLEARLASLLAALKLGSDADALLRAAGRADERGHRVVLRGVAGASFVGLRYQPLFDVYSADPQWRDRVGRVVADDYVTDSVGTGVVHCAPAFGEDDYRICLREGVVRSGEPVPCHVDEAGRFLALFGNELDGVYFRDAYKLLKPLLKAQNALILAETYVHSYPHCWRSDAPLLYYPVSSWFVKVTAVKELLLQSNAQTRWVPAAIQEKRFRNWLADAKDWCISRNRFWGTPIPIWVSEDQTVTKVVSSVAELQQHCERPITDIHRHFIDDITLPDPRGAAFPPLRRVEAVFDCWFESGAMPYAQSHYPFENAAQFETQFPADFIAEGLDQTRGWFYTLTVLGCILFGKAPFKNVIVNGLVLAADGKKMSKRLRNYTPPEQLIDSVGADAVRLFLINSPALKAEPICFADDAVRSVIKDVLLPWYHTLRFFFQEKTRFERKTGADWQPTPLAELRAQCKELDRWILSKAQSLIRYYRAEMAAYRLYNACKELNEFLKHLTNWYVRLNRDNMRGQASHADCVVTLNVVYSVLHTLALLMAPVTPFMSEFVFQRLRTIRGAALAECASVHFAELPQFDAAFVDLAVEQDVLTFQHVVEACRLQRDRNKLPIKRMARKLTVSLHR</sequence>